<protein>
    <submittedName>
        <fullName evidence="1">Uncharacterized protein</fullName>
    </submittedName>
</protein>
<comment type="caution">
    <text evidence="1">The sequence shown here is derived from an EMBL/GenBank/DDBJ whole genome shotgun (WGS) entry which is preliminary data.</text>
</comment>
<accession>A0ACC1HM11</accession>
<evidence type="ECO:0000313" key="2">
    <source>
        <dbReference type="Proteomes" id="UP001145114"/>
    </source>
</evidence>
<organism evidence="1 2">
    <name type="scientific">Spiromyces aspiralis</name>
    <dbReference type="NCBI Taxonomy" id="68401"/>
    <lineage>
        <taxon>Eukaryota</taxon>
        <taxon>Fungi</taxon>
        <taxon>Fungi incertae sedis</taxon>
        <taxon>Zoopagomycota</taxon>
        <taxon>Kickxellomycotina</taxon>
        <taxon>Kickxellomycetes</taxon>
        <taxon>Kickxellales</taxon>
        <taxon>Kickxellaceae</taxon>
        <taxon>Spiromyces</taxon>
    </lineage>
</organism>
<sequence>MFKCAHSDGAALPSKQPRSSTVSSTDSNRAPARITGDIVDVDTNDWIKLVRENKLLVDKTNLLLHVMKHDSSDIILRPSHFGKTMLLNMVRDFLNVVGTDEELAERKRIFKSMNIHKVDPTFVDEHCGRYPVIYLNL</sequence>
<dbReference type="Proteomes" id="UP001145114">
    <property type="component" value="Unassembled WGS sequence"/>
</dbReference>
<proteinExistence type="predicted"/>
<reference evidence="1" key="1">
    <citation type="submission" date="2022-06" db="EMBL/GenBank/DDBJ databases">
        <title>Phylogenomic reconstructions and comparative analyses of Kickxellomycotina fungi.</title>
        <authorList>
            <person name="Reynolds N.K."/>
            <person name="Stajich J.E."/>
            <person name="Barry K."/>
            <person name="Grigoriev I.V."/>
            <person name="Crous P."/>
            <person name="Smith M.E."/>
        </authorList>
    </citation>
    <scope>NUCLEOTIDE SEQUENCE</scope>
    <source>
        <strain evidence="1">RSA 2271</strain>
    </source>
</reference>
<feature type="non-terminal residue" evidence="1">
    <location>
        <position position="137"/>
    </location>
</feature>
<dbReference type="EMBL" id="JAMZIH010002184">
    <property type="protein sequence ID" value="KAJ1677615.1"/>
    <property type="molecule type" value="Genomic_DNA"/>
</dbReference>
<keyword evidence="2" id="KW-1185">Reference proteome</keyword>
<gene>
    <name evidence="1" type="ORF">EV182_005804</name>
</gene>
<name>A0ACC1HM11_9FUNG</name>
<evidence type="ECO:0000313" key="1">
    <source>
        <dbReference type="EMBL" id="KAJ1677615.1"/>
    </source>
</evidence>